<sequence>MKRFASPYGAGCCLLCIRLAVVIVGDSTGEAAVCERHQRDLFQRSAGRIHAIATLHAEHEEVPE</sequence>
<accession>A0A1M7QRV9</accession>
<evidence type="ECO:0000313" key="1">
    <source>
        <dbReference type="EMBL" id="SHN34045.1"/>
    </source>
</evidence>
<dbReference type="STRING" id="134849.SAMN05443668_105213"/>
<protein>
    <submittedName>
        <fullName evidence="1">Uncharacterized protein</fullName>
    </submittedName>
</protein>
<evidence type="ECO:0000313" key="2">
    <source>
        <dbReference type="Proteomes" id="UP000184440"/>
    </source>
</evidence>
<organism evidence="1 2">
    <name type="scientific">Cryptosporangium aurantiacum</name>
    <dbReference type="NCBI Taxonomy" id="134849"/>
    <lineage>
        <taxon>Bacteria</taxon>
        <taxon>Bacillati</taxon>
        <taxon>Actinomycetota</taxon>
        <taxon>Actinomycetes</taxon>
        <taxon>Cryptosporangiales</taxon>
        <taxon>Cryptosporangiaceae</taxon>
        <taxon>Cryptosporangium</taxon>
    </lineage>
</organism>
<dbReference type="AlphaFoldDB" id="A0A1M7QRV9"/>
<dbReference type="Proteomes" id="UP000184440">
    <property type="component" value="Unassembled WGS sequence"/>
</dbReference>
<gene>
    <name evidence="1" type="ORF">SAMN05443668_105213</name>
</gene>
<keyword evidence="2" id="KW-1185">Reference proteome</keyword>
<dbReference type="RefSeq" id="WP_073258813.1">
    <property type="nucleotide sequence ID" value="NZ_FRCS01000005.1"/>
</dbReference>
<proteinExistence type="predicted"/>
<reference evidence="1 2" key="1">
    <citation type="submission" date="2016-11" db="EMBL/GenBank/DDBJ databases">
        <authorList>
            <person name="Jaros S."/>
            <person name="Januszkiewicz K."/>
            <person name="Wedrychowicz H."/>
        </authorList>
    </citation>
    <scope>NUCLEOTIDE SEQUENCE [LARGE SCALE GENOMIC DNA]</scope>
    <source>
        <strain evidence="1 2">DSM 46144</strain>
    </source>
</reference>
<dbReference type="EMBL" id="FRCS01000005">
    <property type="protein sequence ID" value="SHN34045.1"/>
    <property type="molecule type" value="Genomic_DNA"/>
</dbReference>
<name>A0A1M7QRV9_9ACTN</name>